<keyword evidence="1" id="KW-1003">Cell membrane</keyword>
<dbReference type="RefSeq" id="WP_345588410.1">
    <property type="nucleotide sequence ID" value="NZ_BAABJG010000015.1"/>
</dbReference>
<dbReference type="Proteomes" id="UP001597180">
    <property type="component" value="Unassembled WGS sequence"/>
</dbReference>
<dbReference type="SUPFAM" id="SSF53850">
    <property type="entry name" value="Periplasmic binding protein-like II"/>
    <property type="match status" value="1"/>
</dbReference>
<keyword evidence="5" id="KW-0449">Lipoprotein</keyword>
<keyword evidence="8" id="KW-1185">Reference proteome</keyword>
<evidence type="ECO:0000256" key="1">
    <source>
        <dbReference type="ARBA" id="ARBA00022475"/>
    </source>
</evidence>
<dbReference type="InterPro" id="IPR050490">
    <property type="entry name" value="Bact_solute-bd_prot1"/>
</dbReference>
<sequence length="508" mass="55656">MFKYKKIVLSATSVALCCSLLAACGDEAKDNGSSAAPESSKMVKLEIITSGAGLPAPEKDFVRENLNKALNADINLTAYASDYGNQLNVRMASGNYPDLFSVDKASLKQLSEQGLLLDLTPYFEKELKPVKTFIGDSSLKKGMVNGKVYAIAQAPQAPKASYWIRKDWLDKLQLKPPETLDDLLAVSKAFTEKDPDGNGKNDTYGITGLMGLTGVNLLSAFSPVFGGYGVPNPGEFFVKDGKVVQSLYDPGMKDALAFIAKFTASGSVDPDYVLNTGTQPRDKAIKGQAGIIWTEWTNLTNEQYVEQIKKVNPNAEWVQLQAPKGPAGQFSGSLDIGKAAGLMAIPKALEKDKTKLQRVFDLLNYISGGEGSKLVQFGVEGKHYNLANGKVVPTPLMASEAGFTYMYQFTGRPDLDYLSIKFSSQYPFIDFANKQPRIQSLNGFLNYPDGYNDADASRYISEEITKFAYGKRPLSQYDDFLKNLETTMNYKTFLNSATKQLNELGYGK</sequence>
<evidence type="ECO:0000256" key="5">
    <source>
        <dbReference type="ARBA" id="ARBA00023288"/>
    </source>
</evidence>
<accession>A0ABW3UPN8</accession>
<dbReference type="EMBL" id="JBHTLU010000031">
    <property type="protein sequence ID" value="MFD1222688.1"/>
    <property type="molecule type" value="Genomic_DNA"/>
</dbReference>
<organism evidence="7 8">
    <name type="scientific">Paenibacillus vulneris</name>
    <dbReference type="NCBI Taxonomy" id="1133364"/>
    <lineage>
        <taxon>Bacteria</taxon>
        <taxon>Bacillati</taxon>
        <taxon>Bacillota</taxon>
        <taxon>Bacilli</taxon>
        <taxon>Bacillales</taxon>
        <taxon>Paenibacillaceae</taxon>
        <taxon>Paenibacillus</taxon>
    </lineage>
</organism>
<evidence type="ECO:0000313" key="7">
    <source>
        <dbReference type="EMBL" id="MFD1222688.1"/>
    </source>
</evidence>
<dbReference type="Gene3D" id="3.40.190.10">
    <property type="entry name" value="Periplasmic binding protein-like II"/>
    <property type="match status" value="2"/>
</dbReference>
<evidence type="ECO:0000256" key="2">
    <source>
        <dbReference type="ARBA" id="ARBA00022729"/>
    </source>
</evidence>
<keyword evidence="4" id="KW-0564">Palmitate</keyword>
<comment type="caution">
    <text evidence="7">The sequence shown here is derived from an EMBL/GenBank/DDBJ whole genome shotgun (WGS) entry which is preliminary data.</text>
</comment>
<feature type="chain" id="PRO_5045772338" evidence="6">
    <location>
        <begin position="23"/>
        <end position="508"/>
    </location>
</feature>
<evidence type="ECO:0000313" key="8">
    <source>
        <dbReference type="Proteomes" id="UP001597180"/>
    </source>
</evidence>
<dbReference type="PROSITE" id="PS51257">
    <property type="entry name" value="PROKAR_LIPOPROTEIN"/>
    <property type="match status" value="1"/>
</dbReference>
<dbReference type="Pfam" id="PF01547">
    <property type="entry name" value="SBP_bac_1"/>
    <property type="match status" value="1"/>
</dbReference>
<evidence type="ECO:0000256" key="6">
    <source>
        <dbReference type="SAM" id="SignalP"/>
    </source>
</evidence>
<dbReference type="PANTHER" id="PTHR43649">
    <property type="entry name" value="ARABINOSE-BINDING PROTEIN-RELATED"/>
    <property type="match status" value="1"/>
</dbReference>
<gene>
    <name evidence="7" type="ORF">ACFQ4B_21455</name>
</gene>
<protein>
    <submittedName>
        <fullName evidence="7">Extracellular solute-binding protein</fullName>
    </submittedName>
</protein>
<dbReference type="PANTHER" id="PTHR43649:SF33">
    <property type="entry name" value="POLYGALACTURONAN_RHAMNOGALACTURONAN-BINDING PROTEIN YTCQ"/>
    <property type="match status" value="1"/>
</dbReference>
<evidence type="ECO:0000256" key="3">
    <source>
        <dbReference type="ARBA" id="ARBA00023136"/>
    </source>
</evidence>
<reference evidence="8" key="1">
    <citation type="journal article" date="2019" name="Int. J. Syst. Evol. Microbiol.">
        <title>The Global Catalogue of Microorganisms (GCM) 10K type strain sequencing project: providing services to taxonomists for standard genome sequencing and annotation.</title>
        <authorList>
            <consortium name="The Broad Institute Genomics Platform"/>
            <consortium name="The Broad Institute Genome Sequencing Center for Infectious Disease"/>
            <person name="Wu L."/>
            <person name="Ma J."/>
        </authorList>
    </citation>
    <scope>NUCLEOTIDE SEQUENCE [LARGE SCALE GENOMIC DNA]</scope>
    <source>
        <strain evidence="8">CCUG 53270</strain>
    </source>
</reference>
<keyword evidence="2 6" id="KW-0732">Signal</keyword>
<name>A0ABW3UPN8_9BACL</name>
<keyword evidence="3" id="KW-0472">Membrane</keyword>
<dbReference type="InterPro" id="IPR006059">
    <property type="entry name" value="SBP"/>
</dbReference>
<feature type="signal peptide" evidence="6">
    <location>
        <begin position="1"/>
        <end position="22"/>
    </location>
</feature>
<evidence type="ECO:0000256" key="4">
    <source>
        <dbReference type="ARBA" id="ARBA00023139"/>
    </source>
</evidence>
<proteinExistence type="predicted"/>